<proteinExistence type="predicted"/>
<organism evidence="2 3">
    <name type="scientific">Polytolypa hystricis (strain UAMH7299)</name>
    <dbReference type="NCBI Taxonomy" id="1447883"/>
    <lineage>
        <taxon>Eukaryota</taxon>
        <taxon>Fungi</taxon>
        <taxon>Dikarya</taxon>
        <taxon>Ascomycota</taxon>
        <taxon>Pezizomycotina</taxon>
        <taxon>Eurotiomycetes</taxon>
        <taxon>Eurotiomycetidae</taxon>
        <taxon>Onygenales</taxon>
        <taxon>Onygenales incertae sedis</taxon>
        <taxon>Polytolypa</taxon>
    </lineage>
</organism>
<evidence type="ECO:0000313" key="2">
    <source>
        <dbReference type="EMBL" id="PGG96077.1"/>
    </source>
</evidence>
<dbReference type="Proteomes" id="UP000224634">
    <property type="component" value="Unassembled WGS sequence"/>
</dbReference>
<sequence>MVKIFPSLLALASISLTVAVPAPVPSADLSIEGYFDETMNATRVYITKEQSAAWNSQNAKKRSAVTSPDLDKHQPAFAVYYEHWDFAGAERYITYPVDGNGYYVGNEVGNPSVVPNPMLPRQKTK</sequence>
<keyword evidence="1" id="KW-0732">Signal</keyword>
<reference evidence="2 3" key="1">
    <citation type="submission" date="2017-10" db="EMBL/GenBank/DDBJ databases">
        <title>Comparative genomics in systemic dimorphic fungi from Ajellomycetaceae.</title>
        <authorList>
            <person name="Munoz J.F."/>
            <person name="Mcewen J.G."/>
            <person name="Clay O.K."/>
            <person name="Cuomo C.A."/>
        </authorList>
    </citation>
    <scope>NUCLEOTIDE SEQUENCE [LARGE SCALE GENOMIC DNA]</scope>
    <source>
        <strain evidence="2 3">UAMH7299</strain>
    </source>
</reference>
<feature type="chain" id="PRO_5012315590" evidence="1">
    <location>
        <begin position="20"/>
        <end position="125"/>
    </location>
</feature>
<comment type="caution">
    <text evidence="2">The sequence shown here is derived from an EMBL/GenBank/DDBJ whole genome shotgun (WGS) entry which is preliminary data.</text>
</comment>
<evidence type="ECO:0000256" key="1">
    <source>
        <dbReference type="SAM" id="SignalP"/>
    </source>
</evidence>
<feature type="signal peptide" evidence="1">
    <location>
        <begin position="1"/>
        <end position="19"/>
    </location>
</feature>
<evidence type="ECO:0000313" key="3">
    <source>
        <dbReference type="Proteomes" id="UP000224634"/>
    </source>
</evidence>
<keyword evidence="3" id="KW-1185">Reference proteome</keyword>
<name>A0A2B7WHR6_POLH7</name>
<protein>
    <submittedName>
        <fullName evidence="2">Uncharacterized protein</fullName>
    </submittedName>
</protein>
<gene>
    <name evidence="2" type="ORF">AJ80_09879</name>
</gene>
<dbReference type="AlphaFoldDB" id="A0A2B7WHR6"/>
<accession>A0A2B7WHR6</accession>
<dbReference type="EMBL" id="PDNA01000382">
    <property type="protein sequence ID" value="PGG96077.1"/>
    <property type="molecule type" value="Genomic_DNA"/>
</dbReference>